<sequence>MRIANLVVVVISSSNIRNLLTTLGTSRMRSNGVRLYQRYELCYHDSVRNSASEISREIKRCNGCQRCFNPRNDRFRSDPRPILYDSISLKFPASSFSHSFSKTAGKRK</sequence>
<dbReference type="AlphaFoldDB" id="A0A1S0UG19"/>
<dbReference type="RefSeq" id="XP_020305545.1">
    <property type="nucleotide sequence ID" value="XM_020450740.1"/>
</dbReference>
<dbReference type="EMBL" id="JH712252">
    <property type="protein sequence ID" value="EJD74640.1"/>
    <property type="molecule type" value="Genomic_DNA"/>
</dbReference>
<name>A0A1S0UG19_LOALO</name>
<proteinExistence type="predicted"/>
<organism evidence="1">
    <name type="scientific">Loa loa</name>
    <name type="common">Eye worm</name>
    <name type="synonym">Filaria loa</name>
    <dbReference type="NCBI Taxonomy" id="7209"/>
    <lineage>
        <taxon>Eukaryota</taxon>
        <taxon>Metazoa</taxon>
        <taxon>Ecdysozoa</taxon>
        <taxon>Nematoda</taxon>
        <taxon>Chromadorea</taxon>
        <taxon>Rhabditida</taxon>
        <taxon>Spirurina</taxon>
        <taxon>Spiruromorpha</taxon>
        <taxon>Filarioidea</taxon>
        <taxon>Onchocercidae</taxon>
        <taxon>Loa</taxon>
    </lineage>
</organism>
<gene>
    <name evidence="1" type="ORF">LOAG_18069</name>
</gene>
<dbReference type="KEGG" id="loa:LOAG_18069"/>
<dbReference type="CTD" id="31251827"/>
<protein>
    <submittedName>
        <fullName evidence="1">Uncharacterized protein</fullName>
    </submittedName>
</protein>
<accession>A0A1S0UG19</accession>
<dbReference type="GeneID" id="31251827"/>
<dbReference type="InParanoid" id="A0A1S0UG19"/>
<reference evidence="1" key="1">
    <citation type="submission" date="2012-04" db="EMBL/GenBank/DDBJ databases">
        <title>The Genome Sequence of Loa loa.</title>
        <authorList>
            <consortium name="The Broad Institute Genome Sequencing Platform"/>
            <consortium name="Broad Institute Genome Sequencing Center for Infectious Disease"/>
            <person name="Nutman T.B."/>
            <person name="Fink D.L."/>
            <person name="Russ C."/>
            <person name="Young S."/>
            <person name="Zeng Q."/>
            <person name="Gargeya S."/>
            <person name="Alvarado L."/>
            <person name="Berlin A."/>
            <person name="Chapman S.B."/>
            <person name="Chen Z."/>
            <person name="Freedman E."/>
            <person name="Gellesch M."/>
            <person name="Goldberg J."/>
            <person name="Griggs A."/>
            <person name="Gujja S."/>
            <person name="Heilman E.R."/>
            <person name="Heiman D."/>
            <person name="Howarth C."/>
            <person name="Mehta T."/>
            <person name="Neiman D."/>
            <person name="Pearson M."/>
            <person name="Roberts A."/>
            <person name="Saif S."/>
            <person name="Shea T."/>
            <person name="Shenoy N."/>
            <person name="Sisk P."/>
            <person name="Stolte C."/>
            <person name="Sykes S."/>
            <person name="White J."/>
            <person name="Yandava C."/>
            <person name="Haas B."/>
            <person name="Henn M.R."/>
            <person name="Nusbaum C."/>
            <person name="Birren B."/>
        </authorList>
    </citation>
    <scope>NUCLEOTIDE SEQUENCE [LARGE SCALE GENOMIC DNA]</scope>
</reference>
<evidence type="ECO:0000313" key="1">
    <source>
        <dbReference type="EMBL" id="EJD74640.1"/>
    </source>
</evidence>